<keyword evidence="4 6" id="KW-1133">Transmembrane helix</keyword>
<name>A0A6J7GQP6_9ZZZZ</name>
<reference evidence="7" key="1">
    <citation type="submission" date="2020-05" db="EMBL/GenBank/DDBJ databases">
        <authorList>
            <person name="Chiriac C."/>
            <person name="Salcher M."/>
            <person name="Ghai R."/>
            <person name="Kavagutti S V."/>
        </authorList>
    </citation>
    <scope>NUCLEOTIDE SEQUENCE</scope>
</reference>
<evidence type="ECO:0000256" key="4">
    <source>
        <dbReference type="ARBA" id="ARBA00022989"/>
    </source>
</evidence>
<dbReference type="AlphaFoldDB" id="A0A6J7GQP6"/>
<feature type="transmembrane region" description="Helical" evidence="6">
    <location>
        <begin position="89"/>
        <end position="108"/>
    </location>
</feature>
<feature type="transmembrane region" description="Helical" evidence="6">
    <location>
        <begin position="145"/>
        <end position="166"/>
    </location>
</feature>
<evidence type="ECO:0000256" key="6">
    <source>
        <dbReference type="SAM" id="Phobius"/>
    </source>
</evidence>
<accession>A0A6J7GQP6</accession>
<evidence type="ECO:0000313" key="7">
    <source>
        <dbReference type="EMBL" id="CAB4909524.1"/>
    </source>
</evidence>
<dbReference type="Pfam" id="PF02653">
    <property type="entry name" value="BPD_transp_2"/>
    <property type="match status" value="1"/>
</dbReference>
<dbReference type="PANTHER" id="PTHR43370:SF1">
    <property type="entry name" value="GUANOSINE ABC TRANSPORTER PERMEASE PROTEIN NUPQ"/>
    <property type="match status" value="1"/>
</dbReference>
<feature type="transmembrane region" description="Helical" evidence="6">
    <location>
        <begin position="270"/>
        <end position="287"/>
    </location>
</feature>
<dbReference type="EMBL" id="CAFBMR010000018">
    <property type="protein sequence ID" value="CAB4909524.1"/>
    <property type="molecule type" value="Genomic_DNA"/>
</dbReference>
<dbReference type="InterPro" id="IPR001851">
    <property type="entry name" value="ABC_transp_permease"/>
</dbReference>
<dbReference type="CDD" id="cd06580">
    <property type="entry name" value="TM_PBP1_transp_TpRbsC_like"/>
    <property type="match status" value="1"/>
</dbReference>
<evidence type="ECO:0000256" key="5">
    <source>
        <dbReference type="ARBA" id="ARBA00023136"/>
    </source>
</evidence>
<feature type="transmembrane region" description="Helical" evidence="6">
    <location>
        <begin position="31"/>
        <end position="53"/>
    </location>
</feature>
<sequence length="302" mass="32290">MALIVTLLAASLALCMPVLLAAVGELVNERAGVLNIGLEGVMLFGAFGAAFTFQLWGNFALSFVFGLIGGLFAWAILGALYLWRQTEQIVTGLLFNLFAFGFTATVFSRYTKEVGEVRTLPKLSFGPLTDIPVVGPILFNQNIVVYAAVVIVVGVSLLLNRTWFGLRIKAAGEMPLVAYENGVPVMRLRWVALGISCVLASLGGAALVLSESGIFLPGITSGAGFIALAMVVLGRFSAYGILIASFFFGIAASLQFYSDQLPFTSGGARYFWVAFPYVATLVALAVWRKARYPAAIGKEFIV</sequence>
<dbReference type="GO" id="GO:0022857">
    <property type="term" value="F:transmembrane transporter activity"/>
    <property type="evidence" value="ECO:0007669"/>
    <property type="project" value="InterPro"/>
</dbReference>
<feature type="transmembrane region" description="Helical" evidence="6">
    <location>
        <begin position="214"/>
        <end position="233"/>
    </location>
</feature>
<gene>
    <name evidence="7" type="ORF">UFOPK3610_00686</name>
</gene>
<dbReference type="GO" id="GO:0005886">
    <property type="term" value="C:plasma membrane"/>
    <property type="evidence" value="ECO:0007669"/>
    <property type="project" value="UniProtKB-SubCell"/>
</dbReference>
<keyword evidence="5 6" id="KW-0472">Membrane</keyword>
<protein>
    <submittedName>
        <fullName evidence="7">Unannotated protein</fullName>
    </submittedName>
</protein>
<dbReference type="PANTHER" id="PTHR43370">
    <property type="entry name" value="SUGAR ABC TRANSPORTER INTEGRAL MEMBRANE PROTEIN-RELATED"/>
    <property type="match status" value="1"/>
</dbReference>
<feature type="transmembrane region" description="Helical" evidence="6">
    <location>
        <begin position="240"/>
        <end position="258"/>
    </location>
</feature>
<comment type="subcellular location">
    <subcellularLocation>
        <location evidence="1">Cell membrane</location>
        <topology evidence="1">Multi-pass membrane protein</topology>
    </subcellularLocation>
</comment>
<evidence type="ECO:0000256" key="1">
    <source>
        <dbReference type="ARBA" id="ARBA00004651"/>
    </source>
</evidence>
<feature type="transmembrane region" description="Helical" evidence="6">
    <location>
        <begin position="187"/>
        <end position="208"/>
    </location>
</feature>
<keyword evidence="3 6" id="KW-0812">Transmembrane</keyword>
<organism evidence="7">
    <name type="scientific">freshwater metagenome</name>
    <dbReference type="NCBI Taxonomy" id="449393"/>
    <lineage>
        <taxon>unclassified sequences</taxon>
        <taxon>metagenomes</taxon>
        <taxon>ecological metagenomes</taxon>
    </lineage>
</organism>
<evidence type="ECO:0000256" key="2">
    <source>
        <dbReference type="ARBA" id="ARBA00022475"/>
    </source>
</evidence>
<proteinExistence type="predicted"/>
<keyword evidence="2" id="KW-1003">Cell membrane</keyword>
<feature type="transmembrane region" description="Helical" evidence="6">
    <location>
        <begin position="60"/>
        <end position="83"/>
    </location>
</feature>
<evidence type="ECO:0000256" key="3">
    <source>
        <dbReference type="ARBA" id="ARBA00022692"/>
    </source>
</evidence>